<organism evidence="1 2">
    <name type="scientific">Hypoxylon rubiginosum</name>
    <dbReference type="NCBI Taxonomy" id="110542"/>
    <lineage>
        <taxon>Eukaryota</taxon>
        <taxon>Fungi</taxon>
        <taxon>Dikarya</taxon>
        <taxon>Ascomycota</taxon>
        <taxon>Pezizomycotina</taxon>
        <taxon>Sordariomycetes</taxon>
        <taxon>Xylariomycetidae</taxon>
        <taxon>Xylariales</taxon>
        <taxon>Hypoxylaceae</taxon>
        <taxon>Hypoxylon</taxon>
    </lineage>
</organism>
<name>A0ACC0DM71_9PEZI</name>
<evidence type="ECO:0000313" key="2">
    <source>
        <dbReference type="Proteomes" id="UP001497680"/>
    </source>
</evidence>
<gene>
    <name evidence="1" type="ORF">F4821DRAFT_6494</name>
</gene>
<dbReference type="EMBL" id="MU394280">
    <property type="protein sequence ID" value="KAI6093877.1"/>
    <property type="molecule type" value="Genomic_DNA"/>
</dbReference>
<keyword evidence="2" id="KW-1185">Reference proteome</keyword>
<evidence type="ECO:0000313" key="1">
    <source>
        <dbReference type="EMBL" id="KAI6093877.1"/>
    </source>
</evidence>
<reference evidence="1 2" key="1">
    <citation type="journal article" date="2022" name="New Phytol.">
        <title>Ecological generalism drives hyperdiversity of secondary metabolite gene clusters in xylarialean endophytes.</title>
        <authorList>
            <person name="Franco M.E.E."/>
            <person name="Wisecaver J.H."/>
            <person name="Arnold A.E."/>
            <person name="Ju Y.M."/>
            <person name="Slot J.C."/>
            <person name="Ahrendt S."/>
            <person name="Moore L.P."/>
            <person name="Eastman K.E."/>
            <person name="Scott K."/>
            <person name="Konkel Z."/>
            <person name="Mondo S.J."/>
            <person name="Kuo A."/>
            <person name="Hayes R.D."/>
            <person name="Haridas S."/>
            <person name="Andreopoulos B."/>
            <person name="Riley R."/>
            <person name="LaButti K."/>
            <person name="Pangilinan J."/>
            <person name="Lipzen A."/>
            <person name="Amirebrahimi M."/>
            <person name="Yan J."/>
            <person name="Adam C."/>
            <person name="Keymanesh K."/>
            <person name="Ng V."/>
            <person name="Louie K."/>
            <person name="Northen T."/>
            <person name="Drula E."/>
            <person name="Henrissat B."/>
            <person name="Hsieh H.M."/>
            <person name="Youens-Clark K."/>
            <person name="Lutzoni F."/>
            <person name="Miadlikowska J."/>
            <person name="Eastwood D.C."/>
            <person name="Hamelin R.C."/>
            <person name="Grigoriev I.V."/>
            <person name="U'Ren J.M."/>
        </authorList>
    </citation>
    <scope>NUCLEOTIDE SEQUENCE [LARGE SCALE GENOMIC DNA]</scope>
    <source>
        <strain evidence="1 2">ER1909</strain>
    </source>
</reference>
<sequence>MRIPHVKSRSNWSHGFIRGDKSPKHLLFFGLMLPKTGCNFMSLVRRHHLSSLSWRFVCAAGWNDIQECLSKALGAWDELIDFGWAHFMAYFPIFFFFASIARGLQLGRAWPLTSTHQGGLGTCIDFSRRYPHRTAFGI</sequence>
<dbReference type="Proteomes" id="UP001497680">
    <property type="component" value="Unassembled WGS sequence"/>
</dbReference>
<accession>A0ACC0DM71</accession>
<protein>
    <submittedName>
        <fullName evidence="1">Uncharacterized protein</fullName>
    </submittedName>
</protein>
<comment type="caution">
    <text evidence="1">The sequence shown here is derived from an EMBL/GenBank/DDBJ whole genome shotgun (WGS) entry which is preliminary data.</text>
</comment>
<proteinExistence type="predicted"/>